<protein>
    <submittedName>
        <fullName evidence="3">Uncharacterized protein</fullName>
    </submittedName>
</protein>
<name>A0ABN1UZJ8_9ACTN</name>
<feature type="compositionally biased region" description="Low complexity" evidence="1">
    <location>
        <begin position="134"/>
        <end position="145"/>
    </location>
</feature>
<keyword evidence="2" id="KW-0812">Transmembrane</keyword>
<comment type="caution">
    <text evidence="3">The sequence shown here is derived from an EMBL/GenBank/DDBJ whole genome shotgun (WGS) entry which is preliminary data.</text>
</comment>
<dbReference type="Proteomes" id="UP001501371">
    <property type="component" value="Unassembled WGS sequence"/>
</dbReference>
<dbReference type="RefSeq" id="WP_344280347.1">
    <property type="nucleotide sequence ID" value="NZ_BAAAKV010000046.1"/>
</dbReference>
<gene>
    <name evidence="3" type="ORF">GCM10009654_47840</name>
</gene>
<evidence type="ECO:0000313" key="3">
    <source>
        <dbReference type="EMBL" id="GAA1184675.1"/>
    </source>
</evidence>
<evidence type="ECO:0000256" key="1">
    <source>
        <dbReference type="SAM" id="MobiDB-lite"/>
    </source>
</evidence>
<evidence type="ECO:0000256" key="2">
    <source>
        <dbReference type="SAM" id="Phobius"/>
    </source>
</evidence>
<sequence length="199" mass="20396">MDNTSALGHPPPQGPRDRRRIVAIALGMVTLTAGWPLIGLALSDREPVRQGTVLWLGPGRESAALRIVGDGWQVRKAESDPDVSYALSLDGVDLVARYVALASRTGARRLWAGLGRVQSVADQDSRLGGPRPVTSSGGASGLTGALARDGRAGTATLWLPPGASYAVEVTVLAKPGAGPRARADASATARSVAFLGGGS</sequence>
<evidence type="ECO:0000313" key="4">
    <source>
        <dbReference type="Proteomes" id="UP001501371"/>
    </source>
</evidence>
<accession>A0ABN1UZJ8</accession>
<organism evidence="3 4">
    <name type="scientific">Streptomyces hebeiensis</name>
    <dbReference type="NCBI Taxonomy" id="229486"/>
    <lineage>
        <taxon>Bacteria</taxon>
        <taxon>Bacillati</taxon>
        <taxon>Actinomycetota</taxon>
        <taxon>Actinomycetes</taxon>
        <taxon>Kitasatosporales</taxon>
        <taxon>Streptomycetaceae</taxon>
        <taxon>Streptomyces</taxon>
    </lineage>
</organism>
<feature type="transmembrane region" description="Helical" evidence="2">
    <location>
        <begin position="21"/>
        <end position="42"/>
    </location>
</feature>
<keyword evidence="4" id="KW-1185">Reference proteome</keyword>
<proteinExistence type="predicted"/>
<keyword evidence="2" id="KW-0472">Membrane</keyword>
<reference evidence="3 4" key="1">
    <citation type="journal article" date="2019" name="Int. J. Syst. Evol. Microbiol.">
        <title>The Global Catalogue of Microorganisms (GCM) 10K type strain sequencing project: providing services to taxonomists for standard genome sequencing and annotation.</title>
        <authorList>
            <consortium name="The Broad Institute Genomics Platform"/>
            <consortium name="The Broad Institute Genome Sequencing Center for Infectious Disease"/>
            <person name="Wu L."/>
            <person name="Ma J."/>
        </authorList>
    </citation>
    <scope>NUCLEOTIDE SEQUENCE [LARGE SCALE GENOMIC DNA]</scope>
    <source>
        <strain evidence="3 4">JCM 12696</strain>
    </source>
</reference>
<keyword evidence="2" id="KW-1133">Transmembrane helix</keyword>
<dbReference type="EMBL" id="BAAAKV010000046">
    <property type="protein sequence ID" value="GAA1184675.1"/>
    <property type="molecule type" value="Genomic_DNA"/>
</dbReference>
<feature type="region of interest" description="Disordered" evidence="1">
    <location>
        <begin position="122"/>
        <end position="145"/>
    </location>
</feature>